<name>A0A8T0NJZ2_PANVG</name>
<reference evidence="5" key="1">
    <citation type="submission" date="2020-05" db="EMBL/GenBank/DDBJ databases">
        <title>WGS assembly of Panicum virgatum.</title>
        <authorList>
            <person name="Lovell J.T."/>
            <person name="Jenkins J."/>
            <person name="Shu S."/>
            <person name="Juenger T.E."/>
            <person name="Schmutz J."/>
        </authorList>
    </citation>
    <scope>NUCLEOTIDE SEQUENCE</scope>
    <source>
        <strain evidence="5">AP13</strain>
    </source>
</reference>
<dbReference type="GO" id="GO:0016567">
    <property type="term" value="P:protein ubiquitination"/>
    <property type="evidence" value="ECO:0007669"/>
    <property type="project" value="InterPro"/>
</dbReference>
<keyword evidence="3" id="KW-0472">Membrane</keyword>
<proteinExistence type="predicted"/>
<feature type="domain" description="RING-type" evidence="4">
    <location>
        <begin position="77"/>
        <end position="121"/>
    </location>
</feature>
<dbReference type="InterPro" id="IPR044289">
    <property type="entry name" value="ATL67-70"/>
</dbReference>
<organism evidence="5 6">
    <name type="scientific">Panicum virgatum</name>
    <name type="common">Blackwell switchgrass</name>
    <dbReference type="NCBI Taxonomy" id="38727"/>
    <lineage>
        <taxon>Eukaryota</taxon>
        <taxon>Viridiplantae</taxon>
        <taxon>Streptophyta</taxon>
        <taxon>Embryophyta</taxon>
        <taxon>Tracheophyta</taxon>
        <taxon>Spermatophyta</taxon>
        <taxon>Magnoliopsida</taxon>
        <taxon>Liliopsida</taxon>
        <taxon>Poales</taxon>
        <taxon>Poaceae</taxon>
        <taxon>PACMAD clade</taxon>
        <taxon>Panicoideae</taxon>
        <taxon>Panicodae</taxon>
        <taxon>Paniceae</taxon>
        <taxon>Panicinae</taxon>
        <taxon>Panicum</taxon>
        <taxon>Panicum sect. Hiantes</taxon>
    </lineage>
</organism>
<dbReference type="InterPro" id="IPR013083">
    <property type="entry name" value="Znf_RING/FYVE/PHD"/>
</dbReference>
<comment type="caution">
    <text evidence="5">The sequence shown here is derived from an EMBL/GenBank/DDBJ whole genome shotgun (WGS) entry which is preliminary data.</text>
</comment>
<evidence type="ECO:0000256" key="1">
    <source>
        <dbReference type="PROSITE-ProRule" id="PRU00175"/>
    </source>
</evidence>
<dbReference type="SUPFAM" id="SSF57850">
    <property type="entry name" value="RING/U-box"/>
    <property type="match status" value="1"/>
</dbReference>
<evidence type="ECO:0000313" key="6">
    <source>
        <dbReference type="Proteomes" id="UP000823388"/>
    </source>
</evidence>
<keyword evidence="3" id="KW-1133">Transmembrane helix</keyword>
<dbReference type="Gene3D" id="3.30.40.10">
    <property type="entry name" value="Zinc/RING finger domain, C3HC4 (zinc finger)"/>
    <property type="match status" value="1"/>
</dbReference>
<dbReference type="AlphaFoldDB" id="A0A8T0NJZ2"/>
<evidence type="ECO:0000259" key="4">
    <source>
        <dbReference type="PROSITE" id="PS50089"/>
    </source>
</evidence>
<feature type="region of interest" description="Disordered" evidence="2">
    <location>
        <begin position="136"/>
        <end position="167"/>
    </location>
</feature>
<feature type="transmembrane region" description="Helical" evidence="3">
    <location>
        <begin position="6"/>
        <end position="27"/>
    </location>
</feature>
<evidence type="ECO:0000256" key="3">
    <source>
        <dbReference type="SAM" id="Phobius"/>
    </source>
</evidence>
<keyword evidence="1" id="KW-0863">Zinc-finger</keyword>
<keyword evidence="1" id="KW-0479">Metal-binding</keyword>
<dbReference type="OrthoDB" id="8062037at2759"/>
<accession>A0A8T0NJZ2</accession>
<keyword evidence="6" id="KW-1185">Reference proteome</keyword>
<dbReference type="PANTHER" id="PTHR46592">
    <property type="entry name" value="RING-H2 FINGER PROTEIN ATL67"/>
    <property type="match status" value="1"/>
</dbReference>
<keyword evidence="1" id="KW-0862">Zinc</keyword>
<evidence type="ECO:0000313" key="5">
    <source>
        <dbReference type="EMBL" id="KAG2547164.1"/>
    </source>
</evidence>
<protein>
    <recommendedName>
        <fullName evidence="4">RING-type domain-containing protein</fullName>
    </recommendedName>
</protein>
<dbReference type="PROSITE" id="PS50089">
    <property type="entry name" value="ZF_RING_2"/>
    <property type="match status" value="1"/>
</dbReference>
<gene>
    <name evidence="5" type="ORF">PVAP13_9KG068820</name>
</gene>
<dbReference type="PANTHER" id="PTHR46592:SF14">
    <property type="entry name" value="RING-TYPE DOMAIN-CONTAINING PROTEIN"/>
    <property type="match status" value="1"/>
</dbReference>
<sequence length="167" mass="16582">MTPDAAFALEIAVVAALVALIVAIVVASSGACRDPAAGAGRGAAVHDVERALGAGTLVTYDQAKKAGSGGGTAGERCAICLSDYAGGGELVRVLPACGHFFHAECGVDGWLRKGGACPYCRAAPWPLPRPARPECAPMPPRASGPRHHGRPAGVGGGESAPASTADC</sequence>
<keyword evidence="3" id="KW-0812">Transmembrane</keyword>
<evidence type="ECO:0000256" key="2">
    <source>
        <dbReference type="SAM" id="MobiDB-lite"/>
    </source>
</evidence>
<dbReference type="GO" id="GO:0008270">
    <property type="term" value="F:zinc ion binding"/>
    <property type="evidence" value="ECO:0007669"/>
    <property type="project" value="UniProtKB-KW"/>
</dbReference>
<dbReference type="GO" id="GO:0016740">
    <property type="term" value="F:transferase activity"/>
    <property type="evidence" value="ECO:0007669"/>
    <property type="project" value="InterPro"/>
</dbReference>
<dbReference type="EMBL" id="CM029053">
    <property type="protein sequence ID" value="KAG2547164.1"/>
    <property type="molecule type" value="Genomic_DNA"/>
</dbReference>
<dbReference type="Proteomes" id="UP000823388">
    <property type="component" value="Chromosome 9K"/>
</dbReference>
<dbReference type="InterPro" id="IPR001841">
    <property type="entry name" value="Znf_RING"/>
</dbReference>
<dbReference type="Pfam" id="PF13639">
    <property type="entry name" value="zf-RING_2"/>
    <property type="match status" value="1"/>
</dbReference>
<dbReference type="SMART" id="SM00184">
    <property type="entry name" value="RING"/>
    <property type="match status" value="1"/>
</dbReference>